<sequence length="108" mass="12938">MNRELRELYRRTLDVKWIPLLKKWHEKHDLIGTDMELSQRCPFCNEASSNHSYSIQCYECKINPKICCLWGRGGYFANLVRASNYGKYLKKMIRLLKIEKFKCLFKKG</sequence>
<accession>X1FTN4</accession>
<proteinExistence type="predicted"/>
<comment type="caution">
    <text evidence="1">The sequence shown here is derived from an EMBL/GenBank/DDBJ whole genome shotgun (WGS) entry which is preliminary data.</text>
</comment>
<organism evidence="1">
    <name type="scientific">marine sediment metagenome</name>
    <dbReference type="NCBI Taxonomy" id="412755"/>
    <lineage>
        <taxon>unclassified sequences</taxon>
        <taxon>metagenomes</taxon>
        <taxon>ecological metagenomes</taxon>
    </lineage>
</organism>
<evidence type="ECO:0000313" key="1">
    <source>
        <dbReference type="EMBL" id="GAH32714.1"/>
    </source>
</evidence>
<dbReference type="AlphaFoldDB" id="X1FTN4"/>
<name>X1FTN4_9ZZZZ</name>
<protein>
    <submittedName>
        <fullName evidence="1">Uncharacterized protein</fullName>
    </submittedName>
</protein>
<reference evidence="1" key="1">
    <citation type="journal article" date="2014" name="Front. Microbiol.">
        <title>High frequency of phylogenetically diverse reductive dehalogenase-homologous genes in deep subseafloor sedimentary metagenomes.</title>
        <authorList>
            <person name="Kawai M."/>
            <person name="Futagami T."/>
            <person name="Toyoda A."/>
            <person name="Takaki Y."/>
            <person name="Nishi S."/>
            <person name="Hori S."/>
            <person name="Arai W."/>
            <person name="Tsubouchi T."/>
            <person name="Morono Y."/>
            <person name="Uchiyama I."/>
            <person name="Ito T."/>
            <person name="Fujiyama A."/>
            <person name="Inagaki F."/>
            <person name="Takami H."/>
        </authorList>
    </citation>
    <scope>NUCLEOTIDE SEQUENCE</scope>
    <source>
        <strain evidence="1">Expedition CK06-06</strain>
    </source>
</reference>
<gene>
    <name evidence="1" type="ORF">S03H2_19849</name>
</gene>
<dbReference type="EMBL" id="BARU01010405">
    <property type="protein sequence ID" value="GAH32714.1"/>
    <property type="molecule type" value="Genomic_DNA"/>
</dbReference>